<evidence type="ECO:0000313" key="3">
    <source>
        <dbReference type="EMBL" id="MBN1573523.1"/>
    </source>
</evidence>
<accession>A0A9D8KG30</accession>
<feature type="chain" id="PRO_5039446204" evidence="1">
    <location>
        <begin position="21"/>
        <end position="370"/>
    </location>
</feature>
<dbReference type="SUPFAM" id="SSF56219">
    <property type="entry name" value="DNase I-like"/>
    <property type="match status" value="1"/>
</dbReference>
<gene>
    <name evidence="3" type="ORF">JW984_10045</name>
</gene>
<reference evidence="3" key="2">
    <citation type="submission" date="2021-01" db="EMBL/GenBank/DDBJ databases">
        <authorList>
            <person name="Hahn C.R."/>
            <person name="Youssef N.H."/>
            <person name="Elshahed M."/>
        </authorList>
    </citation>
    <scope>NUCLEOTIDE SEQUENCE</scope>
    <source>
        <strain evidence="3">Zod_Metabat.24</strain>
    </source>
</reference>
<dbReference type="AlphaFoldDB" id="A0A9D8KG30"/>
<keyword evidence="1" id="KW-0732">Signal</keyword>
<reference evidence="3" key="1">
    <citation type="journal article" date="2021" name="Environ. Microbiol.">
        <title>Genomic characterization of three novel Desulfobacterota classes expand the metabolic and phylogenetic diversity of the phylum.</title>
        <authorList>
            <person name="Murphy C.L."/>
            <person name="Biggerstaff J."/>
            <person name="Eichhorn A."/>
            <person name="Ewing E."/>
            <person name="Shahan R."/>
            <person name="Soriano D."/>
            <person name="Stewart S."/>
            <person name="VanMol K."/>
            <person name="Walker R."/>
            <person name="Walters P."/>
            <person name="Elshahed M.S."/>
            <person name="Youssef N.H."/>
        </authorList>
    </citation>
    <scope>NUCLEOTIDE SEQUENCE</scope>
    <source>
        <strain evidence="3">Zod_Metabat.24</strain>
    </source>
</reference>
<dbReference type="Pfam" id="PF03372">
    <property type="entry name" value="Exo_endo_phos"/>
    <property type="match status" value="1"/>
</dbReference>
<dbReference type="GO" id="GO:0004519">
    <property type="term" value="F:endonuclease activity"/>
    <property type="evidence" value="ECO:0007669"/>
    <property type="project" value="UniProtKB-KW"/>
</dbReference>
<proteinExistence type="predicted"/>
<name>A0A9D8KG30_9DELT</name>
<keyword evidence="3" id="KW-0378">Hydrolase</keyword>
<dbReference type="InterPro" id="IPR005135">
    <property type="entry name" value="Endo/exonuclease/phosphatase"/>
</dbReference>
<feature type="domain" description="Endonuclease/exonuclease/phosphatase" evidence="2">
    <location>
        <begin position="33"/>
        <end position="360"/>
    </location>
</feature>
<evidence type="ECO:0000313" key="4">
    <source>
        <dbReference type="Proteomes" id="UP000809273"/>
    </source>
</evidence>
<organism evidence="3 4">
    <name type="scientific">Candidatus Zymogenus saltonus</name>
    <dbReference type="NCBI Taxonomy" id="2844893"/>
    <lineage>
        <taxon>Bacteria</taxon>
        <taxon>Deltaproteobacteria</taxon>
        <taxon>Candidatus Zymogenia</taxon>
        <taxon>Candidatus Zymogeniales</taxon>
        <taxon>Candidatus Zymogenaceae</taxon>
        <taxon>Candidatus Zymogenus</taxon>
    </lineage>
</organism>
<dbReference type="EMBL" id="JAFGIX010000052">
    <property type="protein sequence ID" value="MBN1573523.1"/>
    <property type="molecule type" value="Genomic_DNA"/>
</dbReference>
<dbReference type="InterPro" id="IPR036691">
    <property type="entry name" value="Endo/exonu/phosph_ase_sf"/>
</dbReference>
<evidence type="ECO:0000259" key="2">
    <source>
        <dbReference type="Pfam" id="PF03372"/>
    </source>
</evidence>
<dbReference type="Proteomes" id="UP000809273">
    <property type="component" value="Unassembled WGS sequence"/>
</dbReference>
<evidence type="ECO:0000256" key="1">
    <source>
        <dbReference type="SAM" id="SignalP"/>
    </source>
</evidence>
<keyword evidence="3" id="KW-0540">Nuclease</keyword>
<dbReference type="Gene3D" id="3.60.10.10">
    <property type="entry name" value="Endonuclease/exonuclease/phosphatase"/>
    <property type="match status" value="1"/>
</dbReference>
<keyword evidence="3" id="KW-0255">Endonuclease</keyword>
<comment type="caution">
    <text evidence="3">The sequence shown here is derived from an EMBL/GenBank/DDBJ whole genome shotgun (WGS) entry which is preliminary data.</text>
</comment>
<feature type="signal peptide" evidence="1">
    <location>
        <begin position="1"/>
        <end position="20"/>
    </location>
</feature>
<protein>
    <submittedName>
        <fullName evidence="3">Endonuclease/exonuclease/phosphatase family protein</fullName>
    </submittedName>
</protein>
<sequence length="370" mass="41428">MKGKILMLFLIFALLSTLFAAAPAFPKELKVVTINVWSGLDYEGTLKMGEYESKEVRMGRYNLLVKELKRLDPDVIAINEANLLPRYARRLAKDLDMDKIHSVGLGGIHFGYIGIPVNFREGDAILAKKELKLKSLGRKRLSGGGIINNFMTFHLTDACQIIGGVINFDGRDVYIFNTHTHASPPNEPWFMERLEGARAEGRLTEEGLRIAKESVVEDQKWRMDEITKLLKWVSEVVPRGRPVVLVGDFNAEIDTVEMRQVIDAGFIDTHAVANPDSVSMGYTWNPETNLNIIKYYDAEAARTLSEADGASPKKIADKLDDFIQKRLDFIFVSESIGAENVIESAVVLDREEGGQHPSDHYGVMSVVNIE</sequence>